<sequence length="114" mass="12816">MHNPSSKSETSSSTSGSCDVPLRILLHDPQSTFSMMIPFRPPPRNSPAHPLFYVILIVVTHWGQAVLELMGKIMLEVLAKDWKLVPAPVLWHHAELDHQAWEGISDPPEQPHEP</sequence>
<evidence type="ECO:0000313" key="1">
    <source>
        <dbReference type="EMBL" id="TRZ14976.1"/>
    </source>
</evidence>
<protein>
    <submittedName>
        <fullName evidence="1">Uncharacterized protein</fullName>
    </submittedName>
</protein>
<keyword evidence="2" id="KW-1185">Reference proteome</keyword>
<organism evidence="1 2">
    <name type="scientific">Zosterops borbonicus</name>
    <dbReference type="NCBI Taxonomy" id="364589"/>
    <lineage>
        <taxon>Eukaryota</taxon>
        <taxon>Metazoa</taxon>
        <taxon>Chordata</taxon>
        <taxon>Craniata</taxon>
        <taxon>Vertebrata</taxon>
        <taxon>Euteleostomi</taxon>
        <taxon>Archelosauria</taxon>
        <taxon>Archosauria</taxon>
        <taxon>Dinosauria</taxon>
        <taxon>Saurischia</taxon>
        <taxon>Theropoda</taxon>
        <taxon>Coelurosauria</taxon>
        <taxon>Aves</taxon>
        <taxon>Neognathae</taxon>
        <taxon>Neoaves</taxon>
        <taxon>Telluraves</taxon>
        <taxon>Australaves</taxon>
        <taxon>Passeriformes</taxon>
        <taxon>Sylvioidea</taxon>
        <taxon>Zosteropidae</taxon>
        <taxon>Zosterops</taxon>
    </lineage>
</organism>
<reference evidence="1" key="1">
    <citation type="submission" date="2019-04" db="EMBL/GenBank/DDBJ databases">
        <title>Genome assembly of Zosterops borbonicus 15179.</title>
        <authorList>
            <person name="Leroy T."/>
            <person name="Anselmetti Y."/>
            <person name="Tilak M.-K."/>
            <person name="Nabholz B."/>
        </authorList>
    </citation>
    <scope>NUCLEOTIDE SEQUENCE</scope>
    <source>
        <strain evidence="1">HGM_15179</strain>
        <tissue evidence="1">Muscle</tissue>
    </source>
</reference>
<comment type="caution">
    <text evidence="1">The sequence shown here is derived from an EMBL/GenBank/DDBJ whole genome shotgun (WGS) entry which is preliminary data.</text>
</comment>
<dbReference type="AlphaFoldDB" id="A0A8K1GAE1"/>
<gene>
    <name evidence="1" type="ORF">HGM15179_012120</name>
</gene>
<evidence type="ECO:0000313" key="2">
    <source>
        <dbReference type="Proteomes" id="UP000796761"/>
    </source>
</evidence>
<proteinExistence type="predicted"/>
<dbReference type="Proteomes" id="UP000796761">
    <property type="component" value="Unassembled WGS sequence"/>
</dbReference>
<name>A0A8K1GAE1_9PASS</name>
<dbReference type="EMBL" id="SWJQ01000393">
    <property type="protein sequence ID" value="TRZ14976.1"/>
    <property type="molecule type" value="Genomic_DNA"/>
</dbReference>
<accession>A0A8K1GAE1</accession>